<dbReference type="OrthoDB" id="9809275at2"/>
<dbReference type="SUPFAM" id="SSF56112">
    <property type="entry name" value="Protein kinase-like (PK-like)"/>
    <property type="match status" value="1"/>
</dbReference>
<feature type="domain" description="Aminoglycoside phosphotransferase" evidence="2">
    <location>
        <begin position="40"/>
        <end position="274"/>
    </location>
</feature>
<dbReference type="RefSeq" id="WP_076979832.1">
    <property type="nucleotide sequence ID" value="NZ_CP019124.1"/>
</dbReference>
<gene>
    <name evidence="3" type="ORF">BV394_08865</name>
</gene>
<dbReference type="InterPro" id="IPR002575">
    <property type="entry name" value="Aminoglycoside_PTrfase"/>
</dbReference>
<proteinExistence type="predicted"/>
<evidence type="ECO:0000313" key="3">
    <source>
        <dbReference type="EMBL" id="APX89811.1"/>
    </source>
</evidence>
<protein>
    <recommendedName>
        <fullName evidence="2">Aminoglycoside phosphotransferase domain-containing protein</fullName>
    </recommendedName>
</protein>
<dbReference type="EMBL" id="CP019124">
    <property type="protein sequence ID" value="APX89811.1"/>
    <property type="molecule type" value="Genomic_DNA"/>
</dbReference>
<dbReference type="Proteomes" id="UP000187266">
    <property type="component" value="Chromosome"/>
</dbReference>
<evidence type="ECO:0000256" key="1">
    <source>
        <dbReference type="SAM" id="MobiDB-lite"/>
    </source>
</evidence>
<dbReference type="AlphaFoldDB" id="A0A1U7DIL1"/>
<evidence type="ECO:0000259" key="2">
    <source>
        <dbReference type="Pfam" id="PF01636"/>
    </source>
</evidence>
<dbReference type="InterPro" id="IPR011009">
    <property type="entry name" value="Kinase-like_dom_sf"/>
</dbReference>
<name>A0A1U7DIL1_9RHOB</name>
<feature type="region of interest" description="Disordered" evidence="1">
    <location>
        <begin position="1"/>
        <end position="20"/>
    </location>
</feature>
<evidence type="ECO:0000313" key="4">
    <source>
        <dbReference type="Proteomes" id="UP000187266"/>
    </source>
</evidence>
<keyword evidence="4" id="KW-1185">Reference proteome</keyword>
<reference evidence="3 4" key="1">
    <citation type="submission" date="2017-01" db="EMBL/GenBank/DDBJ databases">
        <title>Genomic analysis of Xuhuaishuia manganoxidans DY6-4.</title>
        <authorList>
            <person name="Wang X."/>
        </authorList>
    </citation>
    <scope>NUCLEOTIDE SEQUENCE [LARGE SCALE GENOMIC DNA]</scope>
    <source>
        <strain evidence="3 4">DY6-4</strain>
    </source>
</reference>
<dbReference type="Pfam" id="PF01636">
    <property type="entry name" value="APH"/>
    <property type="match status" value="1"/>
</dbReference>
<sequence>MQTPTRTGRAPAQDTATNGDRAAATRAFLKAAGWAEAQRRPLAGDASNRRYERLHHPRHGAAVLMDAPPERGEDVRPFLRIGAHLADLGLSAPRVFAGDEALGLLLLEDLGDDLYARVLTRDPALERPLYEAATDVLISLAQSRPPAPIEDYDARHMAEAASLVISWYRRALTGQEDPDLEQTFQDEVERACLEHCQGPRSIALRDFHAENLLWLPERQGEARVGLLDFQDATTAHPAYDLVSLLEDARRDVPEALSDAMTDRFLKATGFDRADFLRARDTLSAQRNLRILGVFARLGLRDGKPHYLAFVPRVWNLLQRDLRHPALADLRASVERHLPEPTPDILKGLANRCQPAVQTAS</sequence>
<dbReference type="Gene3D" id="3.90.1200.10">
    <property type="match status" value="1"/>
</dbReference>
<dbReference type="STRING" id="1267768.BV394_08865"/>
<dbReference type="Gene3D" id="3.30.200.20">
    <property type="entry name" value="Phosphorylase Kinase, domain 1"/>
    <property type="match status" value="1"/>
</dbReference>
<accession>A0A1U7DIL1</accession>
<organism evidence="3 4">
    <name type="scientific">Brevirhabdus pacifica</name>
    <dbReference type="NCBI Taxonomy" id="1267768"/>
    <lineage>
        <taxon>Bacteria</taxon>
        <taxon>Pseudomonadati</taxon>
        <taxon>Pseudomonadota</taxon>
        <taxon>Alphaproteobacteria</taxon>
        <taxon>Rhodobacterales</taxon>
        <taxon>Paracoccaceae</taxon>
        <taxon>Brevirhabdus</taxon>
    </lineage>
</organism>